<evidence type="ECO:0000259" key="1">
    <source>
        <dbReference type="Pfam" id="PF07238"/>
    </source>
</evidence>
<evidence type="ECO:0000259" key="2">
    <source>
        <dbReference type="Pfam" id="PF12945"/>
    </source>
</evidence>
<accession>F6BFK4</accession>
<dbReference type="InterPro" id="IPR009926">
    <property type="entry name" value="T3SS_YcgR_PilZN"/>
</dbReference>
<proteinExistence type="predicted"/>
<feature type="domain" description="PilZ" evidence="1">
    <location>
        <begin position="94"/>
        <end position="196"/>
    </location>
</feature>
<dbReference type="KEGG" id="txy:Thexy_1310"/>
<dbReference type="HOGENOM" id="CLU_086342_0_0_9"/>
<evidence type="ECO:0000313" key="3">
    <source>
        <dbReference type="EMBL" id="AEF17343.1"/>
    </source>
</evidence>
<dbReference type="Pfam" id="PF12945">
    <property type="entry name" value="PilZNR"/>
    <property type="match status" value="1"/>
</dbReference>
<dbReference type="eggNOG" id="COG5581">
    <property type="taxonomic scope" value="Bacteria"/>
</dbReference>
<dbReference type="Pfam" id="PF07238">
    <property type="entry name" value="PilZ"/>
    <property type="match status" value="1"/>
</dbReference>
<organism evidence="3 4">
    <name type="scientific">Thermoanaerobacterium xylanolyticum (strain ATCC 49914 / DSM 7097 / LX-11)</name>
    <dbReference type="NCBI Taxonomy" id="858215"/>
    <lineage>
        <taxon>Bacteria</taxon>
        <taxon>Bacillati</taxon>
        <taxon>Bacillota</taxon>
        <taxon>Clostridia</taxon>
        <taxon>Thermoanaerobacterales</taxon>
        <taxon>Thermoanaerobacteraceae</taxon>
        <taxon>Thermoanaerobacterium</taxon>
    </lineage>
</organism>
<name>F6BFK4_THEXL</name>
<dbReference type="Gene3D" id="2.40.10.220">
    <property type="entry name" value="predicted glycosyltransferase like domains"/>
    <property type="match status" value="1"/>
</dbReference>
<keyword evidence="4" id="KW-1185">Reference proteome</keyword>
<dbReference type="GO" id="GO:0035438">
    <property type="term" value="F:cyclic-di-GMP binding"/>
    <property type="evidence" value="ECO:0007669"/>
    <property type="project" value="InterPro"/>
</dbReference>
<dbReference type="InterPro" id="IPR009875">
    <property type="entry name" value="PilZ_domain"/>
</dbReference>
<gene>
    <name evidence="3" type="ordered locus">Thexy_1310</name>
</gene>
<dbReference type="AlphaFoldDB" id="F6BFK4"/>
<dbReference type="EMBL" id="CP002739">
    <property type="protein sequence ID" value="AEF17343.1"/>
    <property type="molecule type" value="Genomic_DNA"/>
</dbReference>
<dbReference type="SUPFAM" id="SSF141371">
    <property type="entry name" value="PilZ domain-like"/>
    <property type="match status" value="1"/>
</dbReference>
<feature type="domain" description="Type III secretion system flagellar brake protein YcgR PilZN" evidence="2">
    <location>
        <begin position="5"/>
        <end position="84"/>
    </location>
</feature>
<dbReference type="RefSeq" id="WP_013788084.1">
    <property type="nucleotide sequence ID" value="NC_015555.1"/>
</dbReference>
<reference evidence="3" key="1">
    <citation type="submission" date="2011-05" db="EMBL/GenBank/DDBJ databases">
        <title>Complete sequence of Thermoanaerobacterium xylanolyticum LX-11.</title>
        <authorList>
            <consortium name="US DOE Joint Genome Institute"/>
            <person name="Lucas S."/>
            <person name="Han J."/>
            <person name="Lapidus A."/>
            <person name="Cheng J.-F."/>
            <person name="Goodwin L."/>
            <person name="Pitluck S."/>
            <person name="Peters L."/>
            <person name="Mikhailova N."/>
            <person name="Lu M."/>
            <person name="Han C."/>
            <person name="Tapia R."/>
            <person name="Land M."/>
            <person name="Hauser L."/>
            <person name="Kyrpides N."/>
            <person name="Ivanova N."/>
            <person name="Pagani I."/>
            <person name="Hemme C."/>
            <person name="Woyke T."/>
        </authorList>
    </citation>
    <scope>NUCLEOTIDE SEQUENCE</scope>
    <source>
        <strain evidence="3">LX-11</strain>
    </source>
</reference>
<evidence type="ECO:0000313" key="4">
    <source>
        <dbReference type="Proteomes" id="UP000007239"/>
    </source>
</evidence>
<dbReference type="STRING" id="858215.Thexy_1310"/>
<sequence>MVNIKPGQKIEISIGKSSNKYVSKVDDVSADGTLLVETPIHNGHFVPIRIGSKVNVIFFNKDGLFTFDGIVINRFFGNLSFIQLKRVTDIEKLQRRQFFRLEKIMEFKYKLHEDDETFEKGVIKDISGGGFRAKVKKKVDVGTEIICYVKLSDETDELVQKCKVVRCNYFDDGYEIAAQYVDIQDRVREKIISFIFKEQRRLKRQQINF</sequence>
<dbReference type="Proteomes" id="UP000007239">
    <property type="component" value="Chromosome"/>
</dbReference>
<protein>
    <submittedName>
        <fullName evidence="3">Type IV pilus assembly PilZ</fullName>
    </submittedName>
</protein>